<evidence type="ECO:0000256" key="1">
    <source>
        <dbReference type="SAM" id="Phobius"/>
    </source>
</evidence>
<keyword evidence="4" id="KW-1185">Reference proteome</keyword>
<comment type="caution">
    <text evidence="3">The sequence shown here is derived from an EMBL/GenBank/DDBJ whole genome shotgun (WGS) entry which is preliminary data.</text>
</comment>
<keyword evidence="1" id="KW-0472">Membrane</keyword>
<feature type="transmembrane region" description="Helical" evidence="1">
    <location>
        <begin position="9"/>
        <end position="31"/>
    </location>
</feature>
<name>A0ABS9MF27_9FIRM</name>
<keyword evidence="1" id="KW-0812">Transmembrane</keyword>
<evidence type="ECO:0000313" key="3">
    <source>
        <dbReference type="EMBL" id="MCG4609400.1"/>
    </source>
</evidence>
<dbReference type="InterPro" id="IPR050515">
    <property type="entry name" value="Beta-lactam/transpept"/>
</dbReference>
<reference evidence="3 4" key="1">
    <citation type="submission" date="2022-01" db="EMBL/GenBank/DDBJ databases">
        <title>Collection of gut derived symbiotic bacterial strains cultured from healthy donors.</title>
        <authorList>
            <person name="Lin H."/>
            <person name="Kohout C."/>
            <person name="Waligurski E."/>
            <person name="Pamer E.G."/>
        </authorList>
    </citation>
    <scope>NUCLEOTIDE SEQUENCE [LARGE SCALE GENOMIC DNA]</scope>
    <source>
        <strain evidence="3 4">DFI.7.58</strain>
    </source>
</reference>
<proteinExistence type="predicted"/>
<feature type="domain" description="Penicillin-binding protein transpeptidase" evidence="2">
    <location>
        <begin position="150"/>
        <end position="453"/>
    </location>
</feature>
<dbReference type="PANTHER" id="PTHR30627:SF24">
    <property type="entry name" value="PENICILLIN-BINDING PROTEIN 4B"/>
    <property type="match status" value="1"/>
</dbReference>
<sequence>MKTTGTRSLILFLLTGGFLVGLVIFLASLVLEGGNWAFQPYNKHLSSGGQLSYAGEVLDRNGTVLAQSKDGERLYNDDELVRRATLHAVGDTMGYISTGVQYSYRAELAGYNIVTGLATPTGETTGSDIQLTLDSNLSKVTLQAFGNQKGAAVLYNYKTGELLCMVSSPTFDPGNVPADLNTDTSGKYEGVYLNRALSASYTPGSIFKIVTSAAAIENIPDLDTRTFNCQGEITVNGNKITCLSRHGNIGFKDGLAKSCNIVFAELAMELGKEKMTAAAEAMGFNRSFDLDGIPTSESQYDVSDAEENELAWSGVGQYTDLTNPYHMMLLMGAIANGGTPVKPYMIESITTHFGLVTKAGHTQNDRQLVQADTAAKLKEAMRYNVTSEYGDNLFPNMAVCAKTGTAEVGGGKEPNAWMVGFSSNEQTPYAFAVVVENGASGIRAAGGVASAMMAEAAKIPSAGSE</sequence>
<organism evidence="3 4">
    <name type="scientific">Anaeromassilibacillus senegalensis</name>
    <dbReference type="NCBI Taxonomy" id="1673717"/>
    <lineage>
        <taxon>Bacteria</taxon>
        <taxon>Bacillati</taxon>
        <taxon>Bacillota</taxon>
        <taxon>Clostridia</taxon>
        <taxon>Eubacteriales</taxon>
        <taxon>Acutalibacteraceae</taxon>
        <taxon>Anaeromassilibacillus</taxon>
    </lineage>
</organism>
<dbReference type="InterPro" id="IPR012338">
    <property type="entry name" value="Beta-lactam/transpept-like"/>
</dbReference>
<evidence type="ECO:0000259" key="2">
    <source>
        <dbReference type="Pfam" id="PF00905"/>
    </source>
</evidence>
<evidence type="ECO:0000313" key="4">
    <source>
        <dbReference type="Proteomes" id="UP001298681"/>
    </source>
</evidence>
<keyword evidence="1" id="KW-1133">Transmembrane helix</keyword>
<dbReference type="Pfam" id="PF00905">
    <property type="entry name" value="Transpeptidase"/>
    <property type="match status" value="1"/>
</dbReference>
<dbReference type="Proteomes" id="UP001298681">
    <property type="component" value="Unassembled WGS sequence"/>
</dbReference>
<dbReference type="EMBL" id="JAKNHQ010000001">
    <property type="protein sequence ID" value="MCG4609400.1"/>
    <property type="molecule type" value="Genomic_DNA"/>
</dbReference>
<gene>
    <name evidence="3" type="ORF">L0P57_00365</name>
</gene>
<protein>
    <submittedName>
        <fullName evidence="3">Penicillin-binding protein</fullName>
    </submittedName>
</protein>
<dbReference type="Gene3D" id="3.40.710.10">
    <property type="entry name" value="DD-peptidase/beta-lactamase superfamily"/>
    <property type="match status" value="1"/>
</dbReference>
<accession>A0ABS9MF27</accession>
<dbReference type="Gene3D" id="3.90.1310.10">
    <property type="entry name" value="Penicillin-binding protein 2a (Domain 2)"/>
    <property type="match status" value="1"/>
</dbReference>
<dbReference type="SUPFAM" id="SSF56601">
    <property type="entry name" value="beta-lactamase/transpeptidase-like"/>
    <property type="match status" value="1"/>
</dbReference>
<dbReference type="PANTHER" id="PTHR30627">
    <property type="entry name" value="PEPTIDOGLYCAN D,D-TRANSPEPTIDASE"/>
    <property type="match status" value="1"/>
</dbReference>
<dbReference type="InterPro" id="IPR001460">
    <property type="entry name" value="PCN-bd_Tpept"/>
</dbReference>